<dbReference type="PATRIC" id="fig|292.27.peg.1348"/>
<evidence type="ECO:0000256" key="1">
    <source>
        <dbReference type="SAM" id="Phobius"/>
    </source>
</evidence>
<accession>A0A0J6A3Z1</accession>
<dbReference type="Proteomes" id="UP000036338">
    <property type="component" value="Unassembled WGS sequence"/>
</dbReference>
<dbReference type="RefSeq" id="WP_048244943.1">
    <property type="nucleotide sequence ID" value="NZ_LDWR01000014.1"/>
</dbReference>
<evidence type="ECO:0000313" key="2">
    <source>
        <dbReference type="EMBL" id="KML60475.1"/>
    </source>
</evidence>
<organism evidence="2 3">
    <name type="scientific">Burkholderia cepacia</name>
    <name type="common">Pseudomonas cepacia</name>
    <dbReference type="NCBI Taxonomy" id="292"/>
    <lineage>
        <taxon>Bacteria</taxon>
        <taxon>Pseudomonadati</taxon>
        <taxon>Pseudomonadota</taxon>
        <taxon>Betaproteobacteria</taxon>
        <taxon>Burkholderiales</taxon>
        <taxon>Burkholderiaceae</taxon>
        <taxon>Burkholderia</taxon>
        <taxon>Burkholderia cepacia complex</taxon>
    </lineage>
</organism>
<protein>
    <submittedName>
        <fullName evidence="2">DoxX family protein</fullName>
    </submittedName>
</protein>
<proteinExistence type="predicted"/>
<gene>
    <name evidence="2" type="ORF">VL15_08780</name>
</gene>
<keyword evidence="1" id="KW-0812">Transmembrane</keyword>
<evidence type="ECO:0000313" key="3">
    <source>
        <dbReference type="Proteomes" id="UP000036338"/>
    </source>
</evidence>
<keyword evidence="1" id="KW-1133">Transmembrane helix</keyword>
<dbReference type="EMBL" id="LDWR01000014">
    <property type="protein sequence ID" value="KML60475.1"/>
    <property type="molecule type" value="Genomic_DNA"/>
</dbReference>
<dbReference type="AlphaFoldDB" id="A0A0J6A3Z1"/>
<feature type="transmembrane region" description="Helical" evidence="1">
    <location>
        <begin position="99"/>
        <end position="124"/>
    </location>
</feature>
<keyword evidence="1" id="KW-0472">Membrane</keyword>
<comment type="caution">
    <text evidence="2">The sequence shown here is derived from an EMBL/GenBank/DDBJ whole genome shotgun (WGS) entry which is preliminary data.</text>
</comment>
<reference evidence="2 3" key="1">
    <citation type="submission" date="2015-05" db="EMBL/GenBank/DDBJ databases">
        <title>Draft genome of Burkholderia cepacia LK29.</title>
        <authorList>
            <person name="Chan X.Y."/>
        </authorList>
    </citation>
    <scope>NUCLEOTIDE SEQUENCE [LARGE SCALE GENOMIC DNA]</scope>
    <source>
        <strain evidence="2 3">LK29</strain>
    </source>
</reference>
<sequence length="144" mass="14765">MKTALALALRLVLGAFWCWAGLTKLAGHFDAGPFLTAAVSRSAAAPEAVRSALIGAIGHVALPHVALVNFAVPWLELAAGLSILLGVATAWGIGTAAALSALFLMCGAVSTNPLLLFGAVVLAMSHPYARAWTLHAWRSPAATL</sequence>
<name>A0A0J6A3Z1_BURCE</name>
<feature type="transmembrane region" description="Helical" evidence="1">
    <location>
        <begin position="74"/>
        <end position="93"/>
    </location>
</feature>